<organism evidence="2 3">
    <name type="scientific">Klenkia brasiliensis</name>
    <dbReference type="NCBI Taxonomy" id="333142"/>
    <lineage>
        <taxon>Bacteria</taxon>
        <taxon>Bacillati</taxon>
        <taxon>Actinomycetota</taxon>
        <taxon>Actinomycetes</taxon>
        <taxon>Geodermatophilales</taxon>
        <taxon>Geodermatophilaceae</taxon>
        <taxon>Klenkia</taxon>
    </lineage>
</organism>
<proteinExistence type="predicted"/>
<feature type="compositionally biased region" description="Polar residues" evidence="1">
    <location>
        <begin position="100"/>
        <end position="112"/>
    </location>
</feature>
<sequence>MVEYLWARSGRSVRSGGRSDCPKCFPGVGSYWLCQLAFGRNGACFGCVADCGGQSTASRNGGAETGRAKVEPGLDVGSPCANFRSLSEGRPPLGFRRPNECQSRSAPRSTSRAVGPAGVSRSRRSTPSVPICVGGNGWASRSACLARANDCDQRCPVHSAGDAGRRTRGVRGRVKEQGDGGSSGLGSDVDGPPDWRQGDRLDLRQLHIHGTDGCESIDAPLGVAIISQTCDLVRDSIQTISVSPIVDLPTDVAQHAARGWRPRYVSLGVGGTEFVDLDIIATVTKSKAAAVWQAPGFDGSDLPSVRAFGQRLGRRFSRFAFPDEVTPVFDVLRKRIMKREGKERSAEWLALRDIREIRVESLNGWNAAPYDLKIILVLIEGVLPPYPEEGIDQTDLHTWLAENPDSLTIASRLYRLGSFAKLSNPDDIEINLLWMALADAWAELCTSGGAGVGGPTILEGGEVTAEVVSEDEFSLGRMRRTEMLDLDHVSGPDDL</sequence>
<dbReference type="Proteomes" id="UP000198863">
    <property type="component" value="Unassembled WGS sequence"/>
</dbReference>
<dbReference type="EMBL" id="FNCF01000002">
    <property type="protein sequence ID" value="SDF86566.1"/>
    <property type="molecule type" value="Genomic_DNA"/>
</dbReference>
<feature type="region of interest" description="Disordered" evidence="1">
    <location>
        <begin position="89"/>
        <end position="127"/>
    </location>
</feature>
<accession>A0A1G7PJU5</accession>
<reference evidence="3" key="1">
    <citation type="submission" date="2016-10" db="EMBL/GenBank/DDBJ databases">
        <authorList>
            <person name="Varghese N."/>
            <person name="Submissions S."/>
        </authorList>
    </citation>
    <scope>NUCLEOTIDE SEQUENCE [LARGE SCALE GENOMIC DNA]</scope>
    <source>
        <strain evidence="3">DSM 44526</strain>
    </source>
</reference>
<protein>
    <submittedName>
        <fullName evidence="2">Uncharacterized protein</fullName>
    </submittedName>
</protein>
<keyword evidence="3" id="KW-1185">Reference proteome</keyword>
<name>A0A1G7PJU5_9ACTN</name>
<evidence type="ECO:0000313" key="3">
    <source>
        <dbReference type="Proteomes" id="UP000198863"/>
    </source>
</evidence>
<dbReference type="AlphaFoldDB" id="A0A1G7PJU5"/>
<feature type="region of interest" description="Disordered" evidence="1">
    <location>
        <begin position="157"/>
        <end position="198"/>
    </location>
</feature>
<gene>
    <name evidence="2" type="ORF">SAMN05660324_1122</name>
</gene>
<evidence type="ECO:0000256" key="1">
    <source>
        <dbReference type="SAM" id="MobiDB-lite"/>
    </source>
</evidence>
<evidence type="ECO:0000313" key="2">
    <source>
        <dbReference type="EMBL" id="SDF86566.1"/>
    </source>
</evidence>